<proteinExistence type="predicted"/>
<evidence type="ECO:0000313" key="1">
    <source>
        <dbReference type="EMBL" id="SAP76484.1"/>
    </source>
</evidence>
<accession>A0A8G2A0X5</accession>
<evidence type="ECO:0000313" key="2">
    <source>
        <dbReference type="Proteomes" id="UP000078124"/>
    </source>
</evidence>
<dbReference type="InterPro" id="IPR007986">
    <property type="entry name" value="NINE"/>
</dbReference>
<comment type="caution">
    <text evidence="1">The sequence shown here is derived from an EMBL/GenBank/DDBJ whole genome shotgun (WGS) entry which is preliminary data.</text>
</comment>
<organism evidence="1 2">
    <name type="scientific">Raoultella planticola</name>
    <name type="common">Klebsiella planticola</name>
    <dbReference type="NCBI Taxonomy" id="575"/>
    <lineage>
        <taxon>Bacteria</taxon>
        <taxon>Pseudomonadati</taxon>
        <taxon>Pseudomonadota</taxon>
        <taxon>Gammaproteobacteria</taxon>
        <taxon>Enterobacterales</taxon>
        <taxon>Enterobacteriaceae</taxon>
        <taxon>Klebsiella/Raoultella group</taxon>
        <taxon>Raoultella</taxon>
    </lineage>
</organism>
<dbReference type="Proteomes" id="UP000078124">
    <property type="component" value="Unassembled WGS sequence"/>
</dbReference>
<name>A0A8G2A0X5_RAOPL</name>
<dbReference type="AlphaFoldDB" id="A0A8G2A0X5"/>
<sequence length="56" mass="6545">MSSQLAKVIEHGIFRVSARRQRKVEVKPSDIPTFHYTAHLADVRWLRHAARRKVHG</sequence>
<dbReference type="EMBL" id="FLAC01000004">
    <property type="protein sequence ID" value="SAP76484.1"/>
    <property type="molecule type" value="Genomic_DNA"/>
</dbReference>
<dbReference type="Pfam" id="PF05322">
    <property type="entry name" value="NinE"/>
    <property type="match status" value="1"/>
</dbReference>
<dbReference type="RefSeq" id="WP_074182884.1">
    <property type="nucleotide sequence ID" value="NZ_FLAC01000004.1"/>
</dbReference>
<protein>
    <submittedName>
        <fullName evidence="1">Prophage protein NinE</fullName>
    </submittedName>
</protein>
<dbReference type="NCBIfam" id="NF007245">
    <property type="entry name" value="PRK09689.1"/>
    <property type="match status" value="1"/>
</dbReference>
<reference evidence="1 2" key="1">
    <citation type="submission" date="2016-05" db="EMBL/GenBank/DDBJ databases">
        <authorList>
            <consortium name="Pathogen Informatics"/>
        </authorList>
    </citation>
    <scope>NUCLEOTIDE SEQUENCE [LARGE SCALE GENOMIC DNA]</scope>
    <source>
        <strain evidence="1 2">2880STDY5682802</strain>
    </source>
</reference>
<gene>
    <name evidence="1" type="ORF">SAMEA2273876_01635</name>
</gene>